<dbReference type="RefSeq" id="WP_005817918.1">
    <property type="nucleotide sequence ID" value="NZ_CAXSVT010000001.1"/>
</dbReference>
<organism evidence="1 2">
    <name type="scientific">Bacteroides fragilis</name>
    <dbReference type="NCBI Taxonomy" id="817"/>
    <lineage>
        <taxon>Bacteria</taxon>
        <taxon>Pseudomonadati</taxon>
        <taxon>Bacteroidota</taxon>
        <taxon>Bacteroidia</taxon>
        <taxon>Bacteroidales</taxon>
        <taxon>Bacteroidaceae</taxon>
        <taxon>Bacteroides</taxon>
    </lineage>
</organism>
<reference evidence="1" key="1">
    <citation type="submission" date="2022-08" db="EMBL/GenBank/DDBJ databases">
        <title>Genome Sequencing of Bacteroides fragilis Group Isolates with Nanopore Technology.</title>
        <authorList>
            <person name="Tisza M.J."/>
            <person name="Smith D."/>
            <person name="Dekker J.P."/>
        </authorList>
    </citation>
    <scope>NUCLEOTIDE SEQUENCE</scope>
    <source>
        <strain evidence="1">BFG-49</strain>
    </source>
</reference>
<proteinExistence type="predicted"/>
<evidence type="ECO:0000313" key="1">
    <source>
        <dbReference type="EMBL" id="UVO88316.1"/>
    </source>
</evidence>
<evidence type="ECO:0000313" key="2">
    <source>
        <dbReference type="Proteomes" id="UP001058403"/>
    </source>
</evidence>
<accession>A0A9X9ILL1</accession>
<sequence>MIEYEELRADIDRYLMKRFKYRKSLVYLTLDNVITTRRNSRIDLYLRIRKVESLFPPDCLIIARLGFSKERIGHGAHFLRFLTGAVLKYGFRYIGIECANIKSGALAKKLGFNSIDGENYTISTDNLTSYFFSEIV</sequence>
<dbReference type="AlphaFoldDB" id="A0A9X9ILL1"/>
<protein>
    <submittedName>
        <fullName evidence="1">GNAT family N-acetyltransferase</fullName>
    </submittedName>
</protein>
<dbReference type="Proteomes" id="UP001058403">
    <property type="component" value="Chromosome"/>
</dbReference>
<gene>
    <name evidence="1" type="ORF">NXW39_13100</name>
</gene>
<dbReference type="EMBL" id="CP103070">
    <property type="protein sequence ID" value="UVO88316.1"/>
    <property type="molecule type" value="Genomic_DNA"/>
</dbReference>
<name>A0A9X9ILL1_BACFG</name>